<dbReference type="InterPro" id="IPR017871">
    <property type="entry name" value="ABC_transporter-like_CS"/>
</dbReference>
<dbReference type="PROSITE" id="PS00211">
    <property type="entry name" value="ABC_TRANSPORTER_1"/>
    <property type="match status" value="1"/>
</dbReference>
<evidence type="ECO:0000256" key="7">
    <source>
        <dbReference type="SAM" id="MobiDB-lite"/>
    </source>
</evidence>
<evidence type="ECO:0000256" key="6">
    <source>
        <dbReference type="ARBA" id="ARBA00023136"/>
    </source>
</evidence>
<dbReference type="Pfam" id="PF00664">
    <property type="entry name" value="ABC_membrane"/>
    <property type="match status" value="1"/>
</dbReference>
<evidence type="ECO:0000313" key="11">
    <source>
        <dbReference type="EMBL" id="MFC0863804.1"/>
    </source>
</evidence>
<dbReference type="InterPro" id="IPR003593">
    <property type="entry name" value="AAA+_ATPase"/>
</dbReference>
<dbReference type="RefSeq" id="WP_394301937.1">
    <property type="nucleotide sequence ID" value="NZ_JBHMQT010000033.1"/>
</dbReference>
<evidence type="ECO:0000256" key="5">
    <source>
        <dbReference type="ARBA" id="ARBA00022989"/>
    </source>
</evidence>
<keyword evidence="12" id="KW-1185">Reference proteome</keyword>
<keyword evidence="2 8" id="KW-0812">Transmembrane</keyword>
<dbReference type="Gene3D" id="1.20.1560.10">
    <property type="entry name" value="ABC transporter type 1, transmembrane domain"/>
    <property type="match status" value="1"/>
</dbReference>
<dbReference type="InterPro" id="IPR036640">
    <property type="entry name" value="ABC1_TM_sf"/>
</dbReference>
<protein>
    <submittedName>
        <fullName evidence="11">ATP-binding cassette domain-containing protein</fullName>
    </submittedName>
</protein>
<dbReference type="Proteomes" id="UP001589870">
    <property type="component" value="Unassembled WGS sequence"/>
</dbReference>
<evidence type="ECO:0000256" key="1">
    <source>
        <dbReference type="ARBA" id="ARBA00004651"/>
    </source>
</evidence>
<evidence type="ECO:0000313" key="12">
    <source>
        <dbReference type="Proteomes" id="UP001589870"/>
    </source>
</evidence>
<proteinExistence type="predicted"/>
<evidence type="ECO:0000256" key="2">
    <source>
        <dbReference type="ARBA" id="ARBA00022692"/>
    </source>
</evidence>
<gene>
    <name evidence="11" type="ORF">ACFHYQ_15985</name>
</gene>
<feature type="region of interest" description="Disordered" evidence="7">
    <location>
        <begin position="430"/>
        <end position="452"/>
    </location>
</feature>
<dbReference type="InterPro" id="IPR003439">
    <property type="entry name" value="ABC_transporter-like_ATP-bd"/>
</dbReference>
<dbReference type="Pfam" id="PF00005">
    <property type="entry name" value="ABC_tran"/>
    <property type="match status" value="1"/>
</dbReference>
<dbReference type="InterPro" id="IPR011527">
    <property type="entry name" value="ABC1_TM_dom"/>
</dbReference>
<dbReference type="PROSITE" id="PS50929">
    <property type="entry name" value="ABC_TM1F"/>
    <property type="match status" value="1"/>
</dbReference>
<dbReference type="InterPro" id="IPR039421">
    <property type="entry name" value="Type_1_exporter"/>
</dbReference>
<evidence type="ECO:0000256" key="8">
    <source>
        <dbReference type="SAM" id="Phobius"/>
    </source>
</evidence>
<reference evidence="11 12" key="1">
    <citation type="submission" date="2024-09" db="EMBL/GenBank/DDBJ databases">
        <authorList>
            <person name="Sun Q."/>
            <person name="Mori K."/>
        </authorList>
    </citation>
    <scope>NUCLEOTIDE SEQUENCE [LARGE SCALE GENOMIC DNA]</scope>
    <source>
        <strain evidence="11 12">TBRC 1851</strain>
    </source>
</reference>
<dbReference type="PANTHER" id="PTHR43394">
    <property type="entry name" value="ATP-DEPENDENT PERMEASE MDL1, MITOCHONDRIAL"/>
    <property type="match status" value="1"/>
</dbReference>
<feature type="domain" description="ABC transporter" evidence="9">
    <location>
        <begin position="344"/>
        <end position="616"/>
    </location>
</feature>
<evidence type="ECO:0000256" key="4">
    <source>
        <dbReference type="ARBA" id="ARBA00022840"/>
    </source>
</evidence>
<dbReference type="SMART" id="SM00382">
    <property type="entry name" value="AAA"/>
    <property type="match status" value="1"/>
</dbReference>
<comment type="subcellular location">
    <subcellularLocation>
        <location evidence="1">Cell membrane</location>
        <topology evidence="1">Multi-pass membrane protein</topology>
    </subcellularLocation>
</comment>
<feature type="transmembrane region" description="Helical" evidence="8">
    <location>
        <begin position="21"/>
        <end position="45"/>
    </location>
</feature>
<feature type="transmembrane region" description="Helical" evidence="8">
    <location>
        <begin position="65"/>
        <end position="98"/>
    </location>
</feature>
<evidence type="ECO:0000259" key="10">
    <source>
        <dbReference type="PROSITE" id="PS50929"/>
    </source>
</evidence>
<keyword evidence="3" id="KW-0547">Nucleotide-binding</keyword>
<dbReference type="PROSITE" id="PS50893">
    <property type="entry name" value="ABC_TRANSPORTER_2"/>
    <property type="match status" value="1"/>
</dbReference>
<sequence>MTSRAADRLIIDAVRHGGGRPAVLAAAALLGAVADLLLPLALGHAVDALIGGTGGTADDTARQAWTWAVAPTLVVVVALVVLAISCDAIVVLMSGVTGARAARRLRRRVVAHVPAAGPALTGRHTPGDVVTRAGVNVEEAARAPEAAVTATVLVIPSAGSVVALTLIDPWLAVALVAGLVVITAVLRAFMRRTAAASSGYQQAQGEIAARLVTALAGARTIAAAGTGEREARRVLAPLPRLRAHGLALWRLHARAGVQAAVVIPLLETTVLAVGGLRLAGGDLTVGELLAAARYVALGAGLGSAIGQVGRIARARSAAGRVERLLTEPAMPYGSRPLPGGPGRLELRGVTMRVDGTPLLSDIDLVIPGGSCVAVVGRSGSGKSSLAAVAGRLVDPDDGVVLLDGVPLPEVAHATLRRAVGYAFERPVLFGEPPDERDQLNDAANGSAHGMTGSSMGDSMGGTIGAAIGFGLGGPDGAGPDHTAAGRDRVRAASAAACVDAFVRRLPLGYATPVAQAPMSGGELQRIGLARAFAQAGRLLILDDALSSLDTVTERQVTLALTAGRLAGRTRLIVAHRAATAALADQVIWLDEGRIRAGGRHETLWDDPDYRAVFQAAP</sequence>
<dbReference type="GO" id="GO:0005524">
    <property type="term" value="F:ATP binding"/>
    <property type="evidence" value="ECO:0007669"/>
    <property type="project" value="UniProtKB-KW"/>
</dbReference>
<keyword evidence="6 8" id="KW-0472">Membrane</keyword>
<comment type="caution">
    <text evidence="11">The sequence shown here is derived from an EMBL/GenBank/DDBJ whole genome shotgun (WGS) entry which is preliminary data.</text>
</comment>
<dbReference type="PANTHER" id="PTHR43394:SF1">
    <property type="entry name" value="ATP-BINDING CASSETTE SUB-FAMILY B MEMBER 10, MITOCHONDRIAL"/>
    <property type="match status" value="1"/>
</dbReference>
<evidence type="ECO:0000259" key="9">
    <source>
        <dbReference type="PROSITE" id="PS50893"/>
    </source>
</evidence>
<dbReference type="SUPFAM" id="SSF52540">
    <property type="entry name" value="P-loop containing nucleoside triphosphate hydrolases"/>
    <property type="match status" value="1"/>
</dbReference>
<feature type="domain" description="ABC transmembrane type-1" evidence="10">
    <location>
        <begin position="22"/>
        <end position="313"/>
    </location>
</feature>
<keyword evidence="5 8" id="KW-1133">Transmembrane helix</keyword>
<dbReference type="Gene3D" id="3.40.50.300">
    <property type="entry name" value="P-loop containing nucleotide triphosphate hydrolases"/>
    <property type="match status" value="1"/>
</dbReference>
<accession>A0ABV6U724</accession>
<dbReference type="EMBL" id="JBHMQT010000033">
    <property type="protein sequence ID" value="MFC0863804.1"/>
    <property type="molecule type" value="Genomic_DNA"/>
</dbReference>
<dbReference type="InterPro" id="IPR027417">
    <property type="entry name" value="P-loop_NTPase"/>
</dbReference>
<feature type="transmembrane region" description="Helical" evidence="8">
    <location>
        <begin position="170"/>
        <end position="190"/>
    </location>
</feature>
<evidence type="ECO:0000256" key="3">
    <source>
        <dbReference type="ARBA" id="ARBA00022741"/>
    </source>
</evidence>
<dbReference type="SUPFAM" id="SSF90123">
    <property type="entry name" value="ABC transporter transmembrane region"/>
    <property type="match status" value="1"/>
</dbReference>
<organism evidence="11 12">
    <name type="scientific">Sphaerimonospora cavernae</name>
    <dbReference type="NCBI Taxonomy" id="1740611"/>
    <lineage>
        <taxon>Bacteria</taxon>
        <taxon>Bacillati</taxon>
        <taxon>Actinomycetota</taxon>
        <taxon>Actinomycetes</taxon>
        <taxon>Streptosporangiales</taxon>
        <taxon>Streptosporangiaceae</taxon>
        <taxon>Sphaerimonospora</taxon>
    </lineage>
</organism>
<keyword evidence="4 11" id="KW-0067">ATP-binding</keyword>
<name>A0ABV6U724_9ACTN</name>